<dbReference type="EMBL" id="LGRX02012164">
    <property type="protein sequence ID" value="KAK3267855.1"/>
    <property type="molecule type" value="Genomic_DNA"/>
</dbReference>
<evidence type="ECO:0000256" key="1">
    <source>
        <dbReference type="SAM" id="MobiDB-lite"/>
    </source>
</evidence>
<feature type="chain" id="PRO_5042104573" description="Secreted protein" evidence="2">
    <location>
        <begin position="26"/>
        <end position="77"/>
    </location>
</feature>
<name>A0AAE0FYA3_9CHLO</name>
<reference evidence="3 4" key="1">
    <citation type="journal article" date="2015" name="Genome Biol. Evol.">
        <title>Comparative Genomics of a Bacterivorous Green Alga Reveals Evolutionary Causalities and Consequences of Phago-Mixotrophic Mode of Nutrition.</title>
        <authorList>
            <person name="Burns J.A."/>
            <person name="Paasch A."/>
            <person name="Narechania A."/>
            <person name="Kim E."/>
        </authorList>
    </citation>
    <scope>NUCLEOTIDE SEQUENCE [LARGE SCALE GENOMIC DNA]</scope>
    <source>
        <strain evidence="3 4">PLY_AMNH</strain>
    </source>
</reference>
<feature type="compositionally biased region" description="Basic and acidic residues" evidence="1">
    <location>
        <begin position="40"/>
        <end position="49"/>
    </location>
</feature>
<evidence type="ECO:0000313" key="4">
    <source>
        <dbReference type="Proteomes" id="UP001190700"/>
    </source>
</evidence>
<feature type="signal peptide" evidence="2">
    <location>
        <begin position="1"/>
        <end position="25"/>
    </location>
</feature>
<evidence type="ECO:0000313" key="3">
    <source>
        <dbReference type="EMBL" id="KAK3267855.1"/>
    </source>
</evidence>
<evidence type="ECO:0008006" key="5">
    <source>
        <dbReference type="Google" id="ProtNLM"/>
    </source>
</evidence>
<accession>A0AAE0FYA3</accession>
<sequence>MGFENGLITWCIWAALSTVSPSSLTAKEDRWSTDAGSVLQREKTSEQAPRRRKIVAEGRGMARTSWPLPRHAESKPI</sequence>
<gene>
    <name evidence="3" type="ORF">CYMTET_23614</name>
</gene>
<dbReference type="AlphaFoldDB" id="A0AAE0FYA3"/>
<keyword evidence="4" id="KW-1185">Reference proteome</keyword>
<protein>
    <recommendedName>
        <fullName evidence="5">Secreted protein</fullName>
    </recommendedName>
</protein>
<feature type="region of interest" description="Disordered" evidence="1">
    <location>
        <begin position="24"/>
        <end position="77"/>
    </location>
</feature>
<comment type="caution">
    <text evidence="3">The sequence shown here is derived from an EMBL/GenBank/DDBJ whole genome shotgun (WGS) entry which is preliminary data.</text>
</comment>
<organism evidence="3 4">
    <name type="scientific">Cymbomonas tetramitiformis</name>
    <dbReference type="NCBI Taxonomy" id="36881"/>
    <lineage>
        <taxon>Eukaryota</taxon>
        <taxon>Viridiplantae</taxon>
        <taxon>Chlorophyta</taxon>
        <taxon>Pyramimonadophyceae</taxon>
        <taxon>Pyramimonadales</taxon>
        <taxon>Pyramimonadaceae</taxon>
        <taxon>Cymbomonas</taxon>
    </lineage>
</organism>
<proteinExistence type="predicted"/>
<keyword evidence="2" id="KW-0732">Signal</keyword>
<dbReference type="Proteomes" id="UP001190700">
    <property type="component" value="Unassembled WGS sequence"/>
</dbReference>
<evidence type="ECO:0000256" key="2">
    <source>
        <dbReference type="SAM" id="SignalP"/>
    </source>
</evidence>